<accession>A0ABZ1EE51</accession>
<dbReference type="EMBL" id="CP109071">
    <property type="protein sequence ID" value="WSA33112.1"/>
    <property type="molecule type" value="Genomic_DNA"/>
</dbReference>
<gene>
    <name evidence="2" type="ORF">OIE14_03275</name>
</gene>
<proteinExistence type="predicted"/>
<feature type="domain" description="N-acetyltransferase" evidence="1">
    <location>
        <begin position="61"/>
        <end position="197"/>
    </location>
</feature>
<dbReference type="InterPro" id="IPR000182">
    <property type="entry name" value="GNAT_dom"/>
</dbReference>
<dbReference type="PROSITE" id="PS51186">
    <property type="entry name" value="GNAT"/>
    <property type="match status" value="1"/>
</dbReference>
<name>A0ABZ1EE51_9ACTN</name>
<dbReference type="RefSeq" id="WP_266316239.1">
    <property type="nucleotide sequence ID" value="NZ_CP109071.1"/>
</dbReference>
<dbReference type="SUPFAM" id="SSF55729">
    <property type="entry name" value="Acyl-CoA N-acyltransferases (Nat)"/>
    <property type="match status" value="1"/>
</dbReference>
<dbReference type="InterPro" id="IPR052523">
    <property type="entry name" value="Trichothecene_AcTrans"/>
</dbReference>
<dbReference type="Pfam" id="PF13508">
    <property type="entry name" value="Acetyltransf_7"/>
    <property type="match status" value="1"/>
</dbReference>
<dbReference type="InterPro" id="IPR016181">
    <property type="entry name" value="Acyl_CoA_acyltransferase"/>
</dbReference>
<dbReference type="CDD" id="cd04301">
    <property type="entry name" value="NAT_SF"/>
    <property type="match status" value="1"/>
</dbReference>
<dbReference type="Proteomes" id="UP001334804">
    <property type="component" value="Chromosome"/>
</dbReference>
<dbReference type="Gene3D" id="3.40.630.30">
    <property type="match status" value="1"/>
</dbReference>
<reference evidence="2 3" key="1">
    <citation type="submission" date="2022-10" db="EMBL/GenBank/DDBJ databases">
        <title>The complete genomes of actinobacterial strains from the NBC collection.</title>
        <authorList>
            <person name="Joergensen T.S."/>
            <person name="Alvarez Arevalo M."/>
            <person name="Sterndorff E.B."/>
            <person name="Faurdal D."/>
            <person name="Vuksanovic O."/>
            <person name="Mourched A.-S."/>
            <person name="Charusanti P."/>
            <person name="Shaw S."/>
            <person name="Blin K."/>
            <person name="Weber T."/>
        </authorList>
    </citation>
    <scope>NUCLEOTIDE SEQUENCE [LARGE SCALE GENOMIC DNA]</scope>
    <source>
        <strain evidence="2 3">NBC 01809</strain>
    </source>
</reference>
<dbReference type="PANTHER" id="PTHR42791">
    <property type="entry name" value="GNAT FAMILY ACETYLTRANSFERASE"/>
    <property type="match status" value="1"/>
</dbReference>
<keyword evidence="3" id="KW-1185">Reference proteome</keyword>
<protein>
    <submittedName>
        <fullName evidence="2">GNAT family N-acetyltransferase</fullName>
    </submittedName>
</protein>
<organism evidence="2 3">
    <name type="scientific">Micromonospora peucetia</name>
    <dbReference type="NCBI Taxonomy" id="47871"/>
    <lineage>
        <taxon>Bacteria</taxon>
        <taxon>Bacillati</taxon>
        <taxon>Actinomycetota</taxon>
        <taxon>Actinomycetes</taxon>
        <taxon>Micromonosporales</taxon>
        <taxon>Micromonosporaceae</taxon>
        <taxon>Micromonospora</taxon>
    </lineage>
</organism>
<evidence type="ECO:0000259" key="1">
    <source>
        <dbReference type="PROSITE" id="PS51186"/>
    </source>
</evidence>
<evidence type="ECO:0000313" key="3">
    <source>
        <dbReference type="Proteomes" id="UP001334804"/>
    </source>
</evidence>
<dbReference type="PANTHER" id="PTHR42791:SF1">
    <property type="entry name" value="N-ACETYLTRANSFERASE DOMAIN-CONTAINING PROTEIN"/>
    <property type="match status" value="1"/>
</dbReference>
<sequence length="218" mass="24615">MPPTRSITVRQATSDDAGPLITVLVEAFLDGPVADWLVPDLADRRTVYFRYFKLVFNHGLQHGRVDTTDDQSAVAIWYTRDQVPLVESTGHYYEVERATGRYAPRFLLLDAIFETHHPHAPHDYLAYVAVDPRHQGRGVGTALLTNAHQTLDAANRAAYLEASNTRNRDLYQRLGYRQGAPIHLPTEGPLIWRMWRGQPTDGTPAPFPTDLLPHRSPL</sequence>
<evidence type="ECO:0000313" key="2">
    <source>
        <dbReference type="EMBL" id="WSA33112.1"/>
    </source>
</evidence>